<dbReference type="AlphaFoldDB" id="A0A3B0VY19"/>
<evidence type="ECO:0000256" key="1">
    <source>
        <dbReference type="ARBA" id="ARBA00004761"/>
    </source>
</evidence>
<keyword evidence="5" id="KW-0547">Nucleotide-binding</keyword>
<keyword evidence="4 9" id="KW-0808">Transferase</keyword>
<dbReference type="InterPro" id="IPR027417">
    <property type="entry name" value="P-loop_NTPase"/>
</dbReference>
<dbReference type="EC" id="2.7.1.12" evidence="3"/>
<dbReference type="GO" id="GO:0005975">
    <property type="term" value="P:carbohydrate metabolic process"/>
    <property type="evidence" value="ECO:0007669"/>
    <property type="project" value="InterPro"/>
</dbReference>
<evidence type="ECO:0000256" key="2">
    <source>
        <dbReference type="ARBA" id="ARBA00008420"/>
    </source>
</evidence>
<evidence type="ECO:0000256" key="5">
    <source>
        <dbReference type="ARBA" id="ARBA00022741"/>
    </source>
</evidence>
<evidence type="ECO:0000256" key="4">
    <source>
        <dbReference type="ARBA" id="ARBA00022679"/>
    </source>
</evidence>
<dbReference type="FunFam" id="3.40.50.300:FF:000522">
    <property type="entry name" value="Gluconokinase"/>
    <property type="match status" value="1"/>
</dbReference>
<evidence type="ECO:0000256" key="3">
    <source>
        <dbReference type="ARBA" id="ARBA00012054"/>
    </source>
</evidence>
<comment type="catalytic activity">
    <reaction evidence="8">
        <text>D-gluconate + ATP = 6-phospho-D-gluconate + ADP + H(+)</text>
        <dbReference type="Rhea" id="RHEA:19433"/>
        <dbReference type="ChEBI" id="CHEBI:15378"/>
        <dbReference type="ChEBI" id="CHEBI:18391"/>
        <dbReference type="ChEBI" id="CHEBI:30616"/>
        <dbReference type="ChEBI" id="CHEBI:58759"/>
        <dbReference type="ChEBI" id="CHEBI:456216"/>
        <dbReference type="EC" id="2.7.1.12"/>
    </reaction>
</comment>
<dbReference type="Pfam" id="PF01202">
    <property type="entry name" value="SKI"/>
    <property type="match status" value="1"/>
</dbReference>
<dbReference type="PRINTS" id="PR01100">
    <property type="entry name" value="SHIKIMTKNASE"/>
</dbReference>
<dbReference type="NCBIfam" id="TIGR01313">
    <property type="entry name" value="therm_gnt_kin"/>
    <property type="match status" value="1"/>
</dbReference>
<evidence type="ECO:0000256" key="7">
    <source>
        <dbReference type="ARBA" id="ARBA00022840"/>
    </source>
</evidence>
<dbReference type="PANTHER" id="PTHR43442:SF3">
    <property type="entry name" value="GLUCONOKINASE-RELATED"/>
    <property type="match status" value="1"/>
</dbReference>
<gene>
    <name evidence="9" type="ORF">MNBD_CHLOROFLEXI01-3016</name>
</gene>
<dbReference type="GO" id="GO:0005524">
    <property type="term" value="F:ATP binding"/>
    <property type="evidence" value="ECO:0007669"/>
    <property type="project" value="UniProtKB-KW"/>
</dbReference>
<comment type="pathway">
    <text evidence="1">Carbohydrate acid metabolism.</text>
</comment>
<dbReference type="Gene3D" id="3.40.50.300">
    <property type="entry name" value="P-loop containing nucleotide triphosphate hydrolases"/>
    <property type="match status" value="1"/>
</dbReference>
<sequence length="167" mass="18132">MIVILMGVSGSGKSTVGQALAQAWQCPFFDGDDFHPAENIAKMVADLPLTDADRQPWLAKLRQIIDQQLAIGQNGVMAVSALKAAYRQTLGHPHSDLLLVYLQGSFDQILVHMAQRDHFIPPTLLQSQFDALEEPTDGLTISIDQPVAAIVLHILATLNRIDANAAV</sequence>
<accession>A0A3B0VY19</accession>
<comment type="similarity">
    <text evidence="2">Belongs to the gluconokinase GntK/GntV family.</text>
</comment>
<dbReference type="EMBL" id="UOEU01001066">
    <property type="protein sequence ID" value="VAW43337.1"/>
    <property type="molecule type" value="Genomic_DNA"/>
</dbReference>
<dbReference type="PANTHER" id="PTHR43442">
    <property type="entry name" value="GLUCONOKINASE-RELATED"/>
    <property type="match status" value="1"/>
</dbReference>
<dbReference type="GO" id="GO:0046316">
    <property type="term" value="F:gluconokinase activity"/>
    <property type="evidence" value="ECO:0007669"/>
    <property type="project" value="UniProtKB-EC"/>
</dbReference>
<dbReference type="InterPro" id="IPR031322">
    <property type="entry name" value="Shikimate/glucono_kinase"/>
</dbReference>
<keyword evidence="6 9" id="KW-0418">Kinase</keyword>
<evidence type="ECO:0000256" key="6">
    <source>
        <dbReference type="ARBA" id="ARBA00022777"/>
    </source>
</evidence>
<dbReference type="SUPFAM" id="SSF52540">
    <property type="entry name" value="P-loop containing nucleoside triphosphate hydrolases"/>
    <property type="match status" value="1"/>
</dbReference>
<name>A0A3B0VY19_9ZZZZ</name>
<reference evidence="9" key="1">
    <citation type="submission" date="2018-06" db="EMBL/GenBank/DDBJ databases">
        <authorList>
            <person name="Zhirakovskaya E."/>
        </authorList>
    </citation>
    <scope>NUCLEOTIDE SEQUENCE</scope>
</reference>
<evidence type="ECO:0000256" key="8">
    <source>
        <dbReference type="ARBA" id="ARBA00048090"/>
    </source>
</evidence>
<keyword evidence="7" id="KW-0067">ATP-binding</keyword>
<dbReference type="GO" id="GO:0005737">
    <property type="term" value="C:cytoplasm"/>
    <property type="evidence" value="ECO:0007669"/>
    <property type="project" value="TreeGrafter"/>
</dbReference>
<evidence type="ECO:0000313" key="9">
    <source>
        <dbReference type="EMBL" id="VAW43337.1"/>
    </source>
</evidence>
<dbReference type="CDD" id="cd02021">
    <property type="entry name" value="GntK"/>
    <property type="match status" value="1"/>
</dbReference>
<dbReference type="InterPro" id="IPR006001">
    <property type="entry name" value="Therm_gnt_kin"/>
</dbReference>
<proteinExistence type="inferred from homology"/>
<organism evidence="9">
    <name type="scientific">hydrothermal vent metagenome</name>
    <dbReference type="NCBI Taxonomy" id="652676"/>
    <lineage>
        <taxon>unclassified sequences</taxon>
        <taxon>metagenomes</taxon>
        <taxon>ecological metagenomes</taxon>
    </lineage>
</organism>
<protein>
    <recommendedName>
        <fullName evidence="3">gluconokinase</fullName>
        <ecNumber evidence="3">2.7.1.12</ecNumber>
    </recommendedName>
</protein>